<evidence type="ECO:0000313" key="2">
    <source>
        <dbReference type="EMBL" id="URA10107.1"/>
    </source>
</evidence>
<dbReference type="InterPro" id="IPR032830">
    <property type="entry name" value="XPB/Ssl2_N"/>
</dbReference>
<gene>
    <name evidence="2" type="ORF">KDW03_11595</name>
</gene>
<keyword evidence="2" id="KW-0347">Helicase</keyword>
<reference evidence="2" key="1">
    <citation type="submission" date="2021-04" db="EMBL/GenBank/DDBJ databases">
        <authorList>
            <person name="Postec A."/>
        </authorList>
    </citation>
    <scope>NUCLEOTIDE SEQUENCE</scope>
    <source>
        <strain evidence="2">F1F22</strain>
    </source>
</reference>
<reference evidence="2" key="2">
    <citation type="submission" date="2022-06" db="EMBL/GenBank/DDBJ databases">
        <title>Thermospira aquatica gen. nov., sp. nov.</title>
        <authorList>
            <person name="Ben Ali Gam Z."/>
            <person name="Labat M."/>
        </authorList>
    </citation>
    <scope>NUCLEOTIDE SEQUENCE</scope>
    <source>
        <strain evidence="2">F1F22</strain>
    </source>
</reference>
<feature type="domain" description="Helicase XPB/Ssl2 N-terminal" evidence="1">
    <location>
        <begin position="362"/>
        <end position="446"/>
    </location>
</feature>
<name>A0AAX3BCY9_9SPIR</name>
<keyword evidence="3" id="KW-1185">Reference proteome</keyword>
<keyword evidence="2" id="KW-0547">Nucleotide-binding</keyword>
<evidence type="ECO:0000313" key="3">
    <source>
        <dbReference type="Proteomes" id="UP001056539"/>
    </source>
</evidence>
<sequence>MMRTMYREVALKCLENEPEFIANLYYEVTGEKVDPSFDTPTNQERISRIYGWWKEHFSEVLSSLSENARLVLDIVMKNFGWLAYDSLDNLIRFISSVFFIDKENLRQGFEELGKKRILFNYEPLTYFSFLFLSPFIELQLPEKPSNENLEETLYTLIPQLIGVLAYLVAYTPRSSEANEIHRIDFQKFAGFFEHSIPPQRLENLIKSFSHIGLVQKYNNRILVQKNIVEHLRSLPVSSLFSLTFLYETLEKLEFQKSTFLTLQWLAYTRHESISLRELFFFFCQHILATLSRNTIKSFKLFLQREEQNFIHLLKLLEKQNIVTIHRNHPLQISRQDTLTLNSFYQALLTNTELSSFFVKQDFIVESNGEIIVEPDLHPATHLELIFMAEPKEIHTIAIYQITKKSIYKALAYGYTVEAIEAFLKSHSRHELPQQVIQNIRYYAEHYIHPSEEHLHILQFASTKSNLIADHFSRESIEIEPHTFLFFDETTYEQVKSFCVQNDISFKENINFLQKKIFPYPNSLEHHIKHLHRFLNMLESDSIFFPQRDILKIRPLGDKDFQLLFPEKSSEHPLFPNKKY</sequence>
<keyword evidence="2" id="KW-0378">Hydrolase</keyword>
<dbReference type="Proteomes" id="UP001056539">
    <property type="component" value="Chromosome"/>
</dbReference>
<dbReference type="EMBL" id="CP073355">
    <property type="protein sequence ID" value="URA10107.1"/>
    <property type="molecule type" value="Genomic_DNA"/>
</dbReference>
<accession>A0AAX3BCY9</accession>
<dbReference type="AlphaFoldDB" id="A0AAX3BCY9"/>
<keyword evidence="2" id="KW-0067">ATP-binding</keyword>
<dbReference type="KEGG" id="taqu:KDW03_11595"/>
<dbReference type="Pfam" id="PF13625">
    <property type="entry name" value="Helicase_C_3"/>
    <property type="match status" value="1"/>
</dbReference>
<protein>
    <submittedName>
        <fullName evidence="2">Helicase-associated domain-containing protein</fullName>
    </submittedName>
</protein>
<organism evidence="2 3">
    <name type="scientific">Thermospira aquatica</name>
    <dbReference type="NCBI Taxonomy" id="2828656"/>
    <lineage>
        <taxon>Bacteria</taxon>
        <taxon>Pseudomonadati</taxon>
        <taxon>Spirochaetota</taxon>
        <taxon>Spirochaetia</taxon>
        <taxon>Brevinematales</taxon>
        <taxon>Thermospiraceae</taxon>
        <taxon>Thermospira</taxon>
    </lineage>
</organism>
<evidence type="ECO:0000259" key="1">
    <source>
        <dbReference type="Pfam" id="PF13625"/>
    </source>
</evidence>
<dbReference type="GO" id="GO:0004386">
    <property type="term" value="F:helicase activity"/>
    <property type="evidence" value="ECO:0007669"/>
    <property type="project" value="UniProtKB-KW"/>
</dbReference>
<dbReference type="RefSeq" id="WP_271435239.1">
    <property type="nucleotide sequence ID" value="NZ_CP073355.1"/>
</dbReference>
<proteinExistence type="predicted"/>